<accession>A0A1G4YN38</accession>
<evidence type="ECO:0000256" key="1">
    <source>
        <dbReference type="SAM" id="MobiDB-lite"/>
    </source>
</evidence>
<name>A0A1G4YN38_9ACTN</name>
<dbReference type="EMBL" id="FMUH01000005">
    <property type="protein sequence ID" value="SCX54228.1"/>
    <property type="molecule type" value="Genomic_DNA"/>
</dbReference>
<reference evidence="3" key="1">
    <citation type="submission" date="2016-10" db="EMBL/GenBank/DDBJ databases">
        <authorList>
            <person name="Varghese N."/>
            <person name="Submissions S."/>
        </authorList>
    </citation>
    <scope>NUCLEOTIDE SEQUENCE [LARGE SCALE GENOMIC DNA]</scope>
    <source>
        <strain evidence="3">DSM 45722</strain>
    </source>
</reference>
<dbReference type="AlphaFoldDB" id="A0A1G4YN38"/>
<organism evidence="2 3">
    <name type="scientific">Klenkia marina</name>
    <dbReference type="NCBI Taxonomy" id="1960309"/>
    <lineage>
        <taxon>Bacteria</taxon>
        <taxon>Bacillati</taxon>
        <taxon>Actinomycetota</taxon>
        <taxon>Actinomycetes</taxon>
        <taxon>Geodermatophilales</taxon>
        <taxon>Geodermatophilaceae</taxon>
        <taxon>Klenkia</taxon>
    </lineage>
</organism>
<dbReference type="RefSeq" id="WP_092805791.1">
    <property type="nucleotide sequence ID" value="NZ_FMUH01000005.1"/>
</dbReference>
<dbReference type="STRING" id="1960309.SAMN03159343_3038"/>
<proteinExistence type="predicted"/>
<evidence type="ECO:0000313" key="2">
    <source>
        <dbReference type="EMBL" id="SCX54228.1"/>
    </source>
</evidence>
<dbReference type="OrthoDB" id="5095936at2"/>
<feature type="region of interest" description="Disordered" evidence="1">
    <location>
        <begin position="60"/>
        <end position="80"/>
    </location>
</feature>
<feature type="region of interest" description="Disordered" evidence="1">
    <location>
        <begin position="1"/>
        <end position="47"/>
    </location>
</feature>
<evidence type="ECO:0000313" key="3">
    <source>
        <dbReference type="Proteomes" id="UP000198981"/>
    </source>
</evidence>
<gene>
    <name evidence="2" type="ORF">SAMN03159343_3038</name>
</gene>
<keyword evidence="3" id="KW-1185">Reference proteome</keyword>
<protein>
    <submittedName>
        <fullName evidence="2">Uncharacterized protein</fullName>
    </submittedName>
</protein>
<dbReference type="Proteomes" id="UP000198981">
    <property type="component" value="Unassembled WGS sequence"/>
</dbReference>
<sequence length="80" mass="8319">MPHLEGSDHPASANHTTVTFDDQDGSVGENHSSSNGHSQAAAALDQSTDPSVTAYLNSASAFFPGSDAEPAVQAHELDRR</sequence>
<feature type="compositionally biased region" description="Polar residues" evidence="1">
    <location>
        <begin position="29"/>
        <end position="38"/>
    </location>
</feature>